<proteinExistence type="predicted"/>
<comment type="caution">
    <text evidence="1">The sequence shown here is derived from an EMBL/GenBank/DDBJ whole genome shotgun (WGS) entry which is preliminary data.</text>
</comment>
<reference evidence="1" key="1">
    <citation type="submission" date="2022-02" db="EMBL/GenBank/DDBJ databases">
        <title>Plant Genome Project.</title>
        <authorList>
            <person name="Zhang R.-G."/>
        </authorList>
    </citation>
    <scope>NUCLEOTIDE SEQUENCE</scope>
    <source>
        <strain evidence="1">AT1</strain>
    </source>
</reference>
<evidence type="ECO:0000313" key="2">
    <source>
        <dbReference type="Proteomes" id="UP001062846"/>
    </source>
</evidence>
<evidence type="ECO:0000313" key="1">
    <source>
        <dbReference type="EMBL" id="KAI8540719.1"/>
    </source>
</evidence>
<organism evidence="1 2">
    <name type="scientific">Rhododendron molle</name>
    <name type="common">Chinese azalea</name>
    <name type="synonym">Azalea mollis</name>
    <dbReference type="NCBI Taxonomy" id="49168"/>
    <lineage>
        <taxon>Eukaryota</taxon>
        <taxon>Viridiplantae</taxon>
        <taxon>Streptophyta</taxon>
        <taxon>Embryophyta</taxon>
        <taxon>Tracheophyta</taxon>
        <taxon>Spermatophyta</taxon>
        <taxon>Magnoliopsida</taxon>
        <taxon>eudicotyledons</taxon>
        <taxon>Gunneridae</taxon>
        <taxon>Pentapetalae</taxon>
        <taxon>asterids</taxon>
        <taxon>Ericales</taxon>
        <taxon>Ericaceae</taxon>
        <taxon>Ericoideae</taxon>
        <taxon>Rhodoreae</taxon>
        <taxon>Rhododendron</taxon>
    </lineage>
</organism>
<dbReference type="EMBL" id="CM046395">
    <property type="protein sequence ID" value="KAI8540719.1"/>
    <property type="molecule type" value="Genomic_DNA"/>
</dbReference>
<gene>
    <name evidence="1" type="ORF">RHMOL_Rhmol08G0007700</name>
</gene>
<protein>
    <submittedName>
        <fullName evidence="1">Uncharacterized protein</fullName>
    </submittedName>
</protein>
<dbReference type="Proteomes" id="UP001062846">
    <property type="component" value="Chromosome 8"/>
</dbReference>
<accession>A0ACC0MIK6</accession>
<name>A0ACC0MIK6_RHOML</name>
<keyword evidence="2" id="KW-1185">Reference proteome</keyword>
<sequence>MGEVILGMPGPWADDKCEASDHYTTKIGGLPDWPFLNTSSRSDLLLCSECGNNLSLVAQVYAPVSSNSLKIEERVIFVFGCVMPKCGSSPVSWRALRVQKSIEKSNITCHEVVPQTTSPLSISTADWREDMWPFDSKEEDDGDKDCIDLEELGRALSEAATLASHPKKQNKVSHSKAILEPSPVSKTARVVDDKTPGIEDDLSLKGESVHDSVKCESAKANNLFNLGSLNRPHNAKGVLPCFYVYSQEETFSKEVASISSSYTSLSISENRRDLDDHTQDEKWEEEAYEYDRALNADRTYLKYSYGGQPLLATGRAVDPGICRLCGGSRHYEMQLMPALLYFLQGEALDCQEYSLENWNWMTVIVYTCSVNCSLSDKQNTAAGGWIVAEEVVIVQYE</sequence>